<feature type="compositionally biased region" description="Basic residues" evidence="1">
    <location>
        <begin position="132"/>
        <end position="143"/>
    </location>
</feature>
<gene>
    <name evidence="2" type="ORF">ACFYXI_07745</name>
</gene>
<protein>
    <recommendedName>
        <fullName evidence="4">Tail assembly chaperone</fullName>
    </recommendedName>
</protein>
<sequence length="143" mass="15942">MTVSDEELAGVVVADDLVFTTTAKDSEPGDLDERRIPFKVDGEVYYAVRPRKLAEVMTMMSRAAARRASVADQVFAVMEFLDKVITPESASRLMDRYDDDADDFGVEELMAIMERLVAKLTDEVKGQQPARPRARGGRAVARR</sequence>
<keyword evidence="3" id="KW-1185">Reference proteome</keyword>
<organism evidence="2 3">
    <name type="scientific">Microtetraspora malaysiensis</name>
    <dbReference type="NCBI Taxonomy" id="161358"/>
    <lineage>
        <taxon>Bacteria</taxon>
        <taxon>Bacillati</taxon>
        <taxon>Actinomycetota</taxon>
        <taxon>Actinomycetes</taxon>
        <taxon>Streptosporangiales</taxon>
        <taxon>Streptosporangiaceae</taxon>
        <taxon>Microtetraspora</taxon>
    </lineage>
</organism>
<evidence type="ECO:0000313" key="2">
    <source>
        <dbReference type="EMBL" id="MFF3665473.1"/>
    </source>
</evidence>
<feature type="region of interest" description="Disordered" evidence="1">
    <location>
        <begin position="123"/>
        <end position="143"/>
    </location>
</feature>
<name>A0ABW6SNP9_9ACTN</name>
<comment type="caution">
    <text evidence="2">The sequence shown here is derived from an EMBL/GenBank/DDBJ whole genome shotgun (WGS) entry which is preliminary data.</text>
</comment>
<reference evidence="2 3" key="1">
    <citation type="submission" date="2024-10" db="EMBL/GenBank/DDBJ databases">
        <title>The Natural Products Discovery Center: Release of the First 8490 Sequenced Strains for Exploring Actinobacteria Biosynthetic Diversity.</title>
        <authorList>
            <person name="Kalkreuter E."/>
            <person name="Kautsar S.A."/>
            <person name="Yang D."/>
            <person name="Bader C.D."/>
            <person name="Teijaro C.N."/>
            <person name="Fluegel L."/>
            <person name="Davis C.M."/>
            <person name="Simpson J.R."/>
            <person name="Lauterbach L."/>
            <person name="Steele A.D."/>
            <person name="Gui C."/>
            <person name="Meng S."/>
            <person name="Li G."/>
            <person name="Viehrig K."/>
            <person name="Ye F."/>
            <person name="Su P."/>
            <person name="Kiefer A.F."/>
            <person name="Nichols A."/>
            <person name="Cepeda A.J."/>
            <person name="Yan W."/>
            <person name="Fan B."/>
            <person name="Jiang Y."/>
            <person name="Adhikari A."/>
            <person name="Zheng C.-J."/>
            <person name="Schuster L."/>
            <person name="Cowan T.M."/>
            <person name="Smanski M.J."/>
            <person name="Chevrette M.G."/>
            <person name="De Carvalho L.P.S."/>
            <person name="Shen B."/>
        </authorList>
    </citation>
    <scope>NUCLEOTIDE SEQUENCE [LARGE SCALE GENOMIC DNA]</scope>
    <source>
        <strain evidence="2 3">NPDC002173</strain>
    </source>
</reference>
<dbReference type="EMBL" id="JBIASD010000004">
    <property type="protein sequence ID" value="MFF3665473.1"/>
    <property type="molecule type" value="Genomic_DNA"/>
</dbReference>
<evidence type="ECO:0000256" key="1">
    <source>
        <dbReference type="SAM" id="MobiDB-lite"/>
    </source>
</evidence>
<proteinExistence type="predicted"/>
<evidence type="ECO:0008006" key="4">
    <source>
        <dbReference type="Google" id="ProtNLM"/>
    </source>
</evidence>
<dbReference type="RefSeq" id="WP_387409469.1">
    <property type="nucleotide sequence ID" value="NZ_JBIASD010000004.1"/>
</dbReference>
<accession>A0ABW6SNP9</accession>
<dbReference type="Proteomes" id="UP001602013">
    <property type="component" value="Unassembled WGS sequence"/>
</dbReference>
<evidence type="ECO:0000313" key="3">
    <source>
        <dbReference type="Proteomes" id="UP001602013"/>
    </source>
</evidence>